<name>A0A2T0LNV5_9PSEU</name>
<dbReference type="RefSeq" id="WP_106180883.1">
    <property type="nucleotide sequence ID" value="NZ_PVNH01000010.1"/>
</dbReference>
<proteinExistence type="inferred from homology"/>
<dbReference type="OrthoDB" id="4497239at2"/>
<dbReference type="NCBIfam" id="NF041169">
    <property type="entry name" value="f2_encap_cargo4"/>
    <property type="match status" value="1"/>
</dbReference>
<dbReference type="EMBL" id="PVNH01000010">
    <property type="protein sequence ID" value="PRX44915.1"/>
    <property type="molecule type" value="Genomic_DNA"/>
</dbReference>
<dbReference type="GO" id="GO:0008299">
    <property type="term" value="P:isoprenoid biosynthetic process"/>
    <property type="evidence" value="ECO:0007669"/>
    <property type="project" value="InterPro"/>
</dbReference>
<evidence type="ECO:0000313" key="4">
    <source>
        <dbReference type="EMBL" id="PRX44915.1"/>
    </source>
</evidence>
<dbReference type="SUPFAM" id="SSF48576">
    <property type="entry name" value="Terpenoid synthases"/>
    <property type="match status" value="1"/>
</dbReference>
<reference evidence="4 5" key="1">
    <citation type="submission" date="2018-03" db="EMBL/GenBank/DDBJ databases">
        <title>Genomic Encyclopedia of Type Strains, Phase III (KMG-III): the genomes of soil and plant-associated and newly described type strains.</title>
        <authorList>
            <person name="Whitman W."/>
        </authorList>
    </citation>
    <scope>NUCLEOTIDE SEQUENCE [LARGE SCALE GENOMIC DNA]</scope>
    <source>
        <strain evidence="4 5">CGMCC 4.7125</strain>
    </source>
</reference>
<evidence type="ECO:0000313" key="5">
    <source>
        <dbReference type="Proteomes" id="UP000238362"/>
    </source>
</evidence>
<dbReference type="AlphaFoldDB" id="A0A2T0LNV5"/>
<dbReference type="GO" id="GO:0004659">
    <property type="term" value="F:prenyltransferase activity"/>
    <property type="evidence" value="ECO:0007669"/>
    <property type="project" value="InterPro"/>
</dbReference>
<keyword evidence="5" id="KW-1185">Reference proteome</keyword>
<dbReference type="SFLD" id="SFLDG01017">
    <property type="entry name" value="Polyprenyl_Transferase_Like"/>
    <property type="match status" value="1"/>
</dbReference>
<dbReference type="PANTHER" id="PTHR12001:SF86">
    <property type="entry name" value="GERANYLGERANYL DIPHOSPHATE SYNTHASE"/>
    <property type="match status" value="1"/>
</dbReference>
<keyword evidence="3" id="KW-0808">Transferase</keyword>
<evidence type="ECO:0000256" key="3">
    <source>
        <dbReference type="RuleBase" id="RU004466"/>
    </source>
</evidence>
<sequence>MTREVEQEAVRAGDELLRWSRAIVDPVLRNAVGRFPRALEDVAQYHFGWCDEDGAPRVAPGGKAIRPAFALLAAEAVGGDAAAAAPAAAAVELVHNFSLLHDDVMDGDATRRHRPTAWTVFGTNAAILTGDALLIAASDMLSSSGHPGALDAVRLLGAGMLELLEGQSADLAFERRDDVTPAECLAMVEGKTAALLGAACALGGLFGGADTHHRTALREFGRLVGIAFQHVDDMLGIWGDPAVTGKPVHADLRAGKKSLPVVAALNSATTAGDELAALYRRRPLSGDELVRAADLVEAAGGREWSRTQADALLERAVERLHSAALNPRALTELAVLARLATRRDH</sequence>
<keyword evidence="2" id="KW-0460">Magnesium</keyword>
<comment type="caution">
    <text evidence="4">The sequence shown here is derived from an EMBL/GenBank/DDBJ whole genome shotgun (WGS) entry which is preliminary data.</text>
</comment>
<dbReference type="InterPro" id="IPR033749">
    <property type="entry name" value="Polyprenyl_synt_CS"/>
</dbReference>
<dbReference type="CDD" id="cd00685">
    <property type="entry name" value="Trans_IPPS_HT"/>
    <property type="match status" value="1"/>
</dbReference>
<dbReference type="PANTHER" id="PTHR12001">
    <property type="entry name" value="GERANYLGERANYL PYROPHOSPHATE SYNTHASE"/>
    <property type="match status" value="1"/>
</dbReference>
<dbReference type="Gene3D" id="1.10.600.10">
    <property type="entry name" value="Farnesyl Diphosphate Synthase"/>
    <property type="match status" value="1"/>
</dbReference>
<dbReference type="Proteomes" id="UP000238362">
    <property type="component" value="Unassembled WGS sequence"/>
</dbReference>
<dbReference type="PROSITE" id="PS00723">
    <property type="entry name" value="POLYPRENYL_SYNTHASE_1"/>
    <property type="match status" value="1"/>
</dbReference>
<dbReference type="InterPro" id="IPR000092">
    <property type="entry name" value="Polyprenyl_synt"/>
</dbReference>
<dbReference type="Pfam" id="PF00348">
    <property type="entry name" value="polyprenyl_synt"/>
    <property type="match status" value="1"/>
</dbReference>
<protein>
    <submittedName>
        <fullName evidence="4">Geranylgeranyl diphosphate synthase type I</fullName>
    </submittedName>
</protein>
<evidence type="ECO:0000256" key="1">
    <source>
        <dbReference type="ARBA" id="ARBA00022723"/>
    </source>
</evidence>
<comment type="similarity">
    <text evidence="3">Belongs to the FPP/GGPP synthase family.</text>
</comment>
<dbReference type="InterPro" id="IPR008949">
    <property type="entry name" value="Isoprenoid_synthase_dom_sf"/>
</dbReference>
<organism evidence="4 5">
    <name type="scientific">Prauserella shujinwangii</name>
    <dbReference type="NCBI Taxonomy" id="1453103"/>
    <lineage>
        <taxon>Bacteria</taxon>
        <taxon>Bacillati</taxon>
        <taxon>Actinomycetota</taxon>
        <taxon>Actinomycetes</taxon>
        <taxon>Pseudonocardiales</taxon>
        <taxon>Pseudonocardiaceae</taxon>
        <taxon>Prauserella</taxon>
    </lineage>
</organism>
<gene>
    <name evidence="4" type="ORF">B0I33_11013</name>
</gene>
<evidence type="ECO:0000256" key="2">
    <source>
        <dbReference type="ARBA" id="ARBA00022842"/>
    </source>
</evidence>
<accession>A0A2T0LNV5</accession>
<dbReference type="SFLD" id="SFLDS00005">
    <property type="entry name" value="Isoprenoid_Synthase_Type_I"/>
    <property type="match status" value="1"/>
</dbReference>
<keyword evidence="1" id="KW-0479">Metal-binding</keyword>
<dbReference type="GO" id="GO:0046872">
    <property type="term" value="F:metal ion binding"/>
    <property type="evidence" value="ECO:0007669"/>
    <property type="project" value="UniProtKB-KW"/>
</dbReference>